<dbReference type="InterPro" id="IPR036615">
    <property type="entry name" value="Mur_ligase_C_dom_sf"/>
</dbReference>
<dbReference type="Pfam" id="PF08245">
    <property type="entry name" value="Mur_ligase_M"/>
    <property type="match status" value="1"/>
</dbReference>
<accession>A0A1G2PR24</accession>
<dbReference type="Gene3D" id="3.90.190.20">
    <property type="entry name" value="Mur ligase, C-terminal domain"/>
    <property type="match status" value="1"/>
</dbReference>
<evidence type="ECO:0000256" key="6">
    <source>
        <dbReference type="ARBA" id="ARBA00022840"/>
    </source>
</evidence>
<keyword evidence="5 7" id="KW-0547">Nucleotide-binding</keyword>
<dbReference type="InterPro" id="IPR013221">
    <property type="entry name" value="Mur_ligase_cen"/>
</dbReference>
<keyword evidence="3 7" id="KW-0963">Cytoplasm</keyword>
<dbReference type="Pfam" id="PF21799">
    <property type="entry name" value="MurD-like_N"/>
    <property type="match status" value="1"/>
</dbReference>
<feature type="domain" description="Mur ligase central" evidence="10">
    <location>
        <begin position="121"/>
        <end position="279"/>
    </location>
</feature>
<comment type="pathway">
    <text evidence="2 7 8">Cell wall biogenesis; peptidoglycan biosynthesis.</text>
</comment>
<comment type="function">
    <text evidence="7 8">Cell wall formation. Catalyzes the addition of glutamate to the nucleotide precursor UDP-N-acetylmuramoyl-L-alanine (UMA).</text>
</comment>
<dbReference type="EC" id="6.3.2.9" evidence="7 8"/>
<dbReference type="Gene3D" id="3.40.50.720">
    <property type="entry name" value="NAD(P)-binding Rossmann-like Domain"/>
    <property type="match status" value="1"/>
</dbReference>
<dbReference type="InterPro" id="IPR005762">
    <property type="entry name" value="MurD"/>
</dbReference>
<feature type="domain" description="Mur ligase C-terminal" evidence="9">
    <location>
        <begin position="304"/>
        <end position="419"/>
    </location>
</feature>
<dbReference type="NCBIfam" id="TIGR01087">
    <property type="entry name" value="murD"/>
    <property type="match status" value="1"/>
</dbReference>
<evidence type="ECO:0000256" key="8">
    <source>
        <dbReference type="RuleBase" id="RU003664"/>
    </source>
</evidence>
<sequence>MNYKDFFKGKKITLIGLGVLGRGVNVAKFLAECGAELTITDLKTEEQLAPSLKILTPYKNIKYVLGRHEIADFKNKDMIIKAAGVSLDSSYISETKKNNIPVEMDASLFAKLAGSVVIVGITGTRGKSTVTHLIYGIIKNSRKRAHLGGNVKGLATLPLLKKVKGGDIVVMELDSWQLQGFGNAKISPNIAVFTTFLPDHLNYYKGDMDRYFSDKRNIYRWQKDKDCLIAGIKTTKLIKGKEKNDIKSRIIIADRKNIPKDWKIKLLGEHNLANIALAVEAARKLGIKELFIKKSVEKFKGLPGRLEFIREVKGVKYYNDTTATTPEAVMAAMESLKENKGKIILIGGGADKNLEYGGYAKTVKKYVKALILFRGAASNKIISSLGKTKFPTEIVDSMKKAIEITKINAKKGDIVLLSPGAASFGVFKNEFDRGGQFNKAVKKLRKI</sequence>
<name>A0A1G2PR24_9BACT</name>
<dbReference type="Proteomes" id="UP000178646">
    <property type="component" value="Unassembled WGS sequence"/>
</dbReference>
<keyword evidence="4 7" id="KW-0436">Ligase</keyword>
<dbReference type="SUPFAM" id="SSF51984">
    <property type="entry name" value="MurCD N-terminal domain"/>
    <property type="match status" value="1"/>
</dbReference>
<comment type="subcellular location">
    <subcellularLocation>
        <location evidence="1 7 8">Cytoplasm</location>
    </subcellularLocation>
</comment>
<dbReference type="GO" id="GO:0071555">
    <property type="term" value="P:cell wall organization"/>
    <property type="evidence" value="ECO:0007669"/>
    <property type="project" value="UniProtKB-KW"/>
</dbReference>
<dbReference type="GO" id="GO:0005524">
    <property type="term" value="F:ATP binding"/>
    <property type="evidence" value="ECO:0007669"/>
    <property type="project" value="UniProtKB-UniRule"/>
</dbReference>
<dbReference type="GO" id="GO:0009252">
    <property type="term" value="P:peptidoglycan biosynthetic process"/>
    <property type="evidence" value="ECO:0007669"/>
    <property type="project" value="UniProtKB-UniRule"/>
</dbReference>
<evidence type="ECO:0000256" key="5">
    <source>
        <dbReference type="ARBA" id="ARBA00022741"/>
    </source>
</evidence>
<dbReference type="EMBL" id="MHSU01000009">
    <property type="protein sequence ID" value="OHA50800.1"/>
    <property type="molecule type" value="Genomic_DNA"/>
</dbReference>
<dbReference type="SUPFAM" id="SSF53623">
    <property type="entry name" value="MurD-like peptide ligases, catalytic domain"/>
    <property type="match status" value="1"/>
</dbReference>
<comment type="caution">
    <text evidence="11">The sequence shown here is derived from an EMBL/GenBank/DDBJ whole genome shotgun (WGS) entry which is preliminary data.</text>
</comment>
<evidence type="ECO:0000313" key="12">
    <source>
        <dbReference type="Proteomes" id="UP000178646"/>
    </source>
</evidence>
<dbReference type="Gene3D" id="3.40.1190.10">
    <property type="entry name" value="Mur-like, catalytic domain"/>
    <property type="match status" value="1"/>
</dbReference>
<evidence type="ECO:0000313" key="11">
    <source>
        <dbReference type="EMBL" id="OHA50800.1"/>
    </source>
</evidence>
<keyword evidence="6 7" id="KW-0067">ATP-binding</keyword>
<proteinExistence type="inferred from homology"/>
<dbReference type="InterPro" id="IPR004101">
    <property type="entry name" value="Mur_ligase_C"/>
</dbReference>
<dbReference type="GO" id="GO:0005737">
    <property type="term" value="C:cytoplasm"/>
    <property type="evidence" value="ECO:0007669"/>
    <property type="project" value="UniProtKB-SubCell"/>
</dbReference>
<keyword evidence="7 8" id="KW-0573">Peptidoglycan synthesis</keyword>
<keyword evidence="7 8" id="KW-0131">Cell cycle</keyword>
<dbReference type="Pfam" id="PF02875">
    <property type="entry name" value="Mur_ligase_C"/>
    <property type="match status" value="1"/>
</dbReference>
<protein>
    <recommendedName>
        <fullName evidence="7 8">UDP-N-acetylmuramoylalanine--D-glutamate ligase</fullName>
        <ecNumber evidence="7 8">6.3.2.9</ecNumber>
    </recommendedName>
    <alternativeName>
        <fullName evidence="7">D-glutamic acid-adding enzyme</fullName>
    </alternativeName>
    <alternativeName>
        <fullName evidence="7">UDP-N-acetylmuramoyl-L-alanyl-D-glutamate synthetase</fullName>
    </alternativeName>
</protein>
<dbReference type="PANTHER" id="PTHR43692:SF1">
    <property type="entry name" value="UDP-N-ACETYLMURAMOYLALANINE--D-GLUTAMATE LIGASE"/>
    <property type="match status" value="1"/>
</dbReference>
<dbReference type="AlphaFoldDB" id="A0A1G2PR24"/>
<dbReference type="HAMAP" id="MF_00639">
    <property type="entry name" value="MurD"/>
    <property type="match status" value="1"/>
</dbReference>
<evidence type="ECO:0000256" key="3">
    <source>
        <dbReference type="ARBA" id="ARBA00022490"/>
    </source>
</evidence>
<gene>
    <name evidence="7" type="primary">murD</name>
    <name evidence="11" type="ORF">A2W59_00080</name>
</gene>
<organism evidence="11 12">
    <name type="scientific">Candidatus Terrybacteria bacterium RIFCSPHIGHO2_02_41_19</name>
    <dbReference type="NCBI Taxonomy" id="1802364"/>
    <lineage>
        <taxon>Bacteria</taxon>
        <taxon>Candidatus Terryibacteriota</taxon>
    </lineage>
</organism>
<reference evidence="11 12" key="1">
    <citation type="journal article" date="2016" name="Nat. Commun.">
        <title>Thousands of microbial genomes shed light on interconnected biogeochemical processes in an aquifer system.</title>
        <authorList>
            <person name="Anantharaman K."/>
            <person name="Brown C.T."/>
            <person name="Hug L.A."/>
            <person name="Sharon I."/>
            <person name="Castelle C.J."/>
            <person name="Probst A.J."/>
            <person name="Thomas B.C."/>
            <person name="Singh A."/>
            <person name="Wilkins M.J."/>
            <person name="Karaoz U."/>
            <person name="Brodie E.L."/>
            <person name="Williams K.H."/>
            <person name="Hubbard S.S."/>
            <person name="Banfield J.F."/>
        </authorList>
    </citation>
    <scope>NUCLEOTIDE SEQUENCE [LARGE SCALE GENOMIC DNA]</scope>
</reference>
<comment type="catalytic activity">
    <reaction evidence="7 8">
        <text>UDP-N-acetyl-alpha-D-muramoyl-L-alanine + D-glutamate + ATP = UDP-N-acetyl-alpha-D-muramoyl-L-alanyl-D-glutamate + ADP + phosphate + H(+)</text>
        <dbReference type="Rhea" id="RHEA:16429"/>
        <dbReference type="ChEBI" id="CHEBI:15378"/>
        <dbReference type="ChEBI" id="CHEBI:29986"/>
        <dbReference type="ChEBI" id="CHEBI:30616"/>
        <dbReference type="ChEBI" id="CHEBI:43474"/>
        <dbReference type="ChEBI" id="CHEBI:83898"/>
        <dbReference type="ChEBI" id="CHEBI:83900"/>
        <dbReference type="ChEBI" id="CHEBI:456216"/>
        <dbReference type="EC" id="6.3.2.9"/>
    </reaction>
</comment>
<comment type="similarity">
    <text evidence="7">Belongs to the MurCDEF family.</text>
</comment>
<evidence type="ECO:0000256" key="2">
    <source>
        <dbReference type="ARBA" id="ARBA00004752"/>
    </source>
</evidence>
<dbReference type="GO" id="GO:0008360">
    <property type="term" value="P:regulation of cell shape"/>
    <property type="evidence" value="ECO:0007669"/>
    <property type="project" value="UniProtKB-KW"/>
</dbReference>
<evidence type="ECO:0000259" key="10">
    <source>
        <dbReference type="Pfam" id="PF08245"/>
    </source>
</evidence>
<dbReference type="PANTHER" id="PTHR43692">
    <property type="entry name" value="UDP-N-ACETYLMURAMOYLALANINE--D-GLUTAMATE LIGASE"/>
    <property type="match status" value="1"/>
</dbReference>
<keyword evidence="7 8" id="KW-0132">Cell division</keyword>
<dbReference type="InterPro" id="IPR036565">
    <property type="entry name" value="Mur-like_cat_sf"/>
</dbReference>
<keyword evidence="7 8" id="KW-0961">Cell wall biogenesis/degradation</keyword>
<keyword evidence="7 8" id="KW-0133">Cell shape</keyword>
<evidence type="ECO:0000256" key="1">
    <source>
        <dbReference type="ARBA" id="ARBA00004496"/>
    </source>
</evidence>
<dbReference type="GO" id="GO:0008764">
    <property type="term" value="F:UDP-N-acetylmuramoylalanine-D-glutamate ligase activity"/>
    <property type="evidence" value="ECO:0007669"/>
    <property type="project" value="UniProtKB-UniRule"/>
</dbReference>
<dbReference type="SUPFAM" id="SSF53244">
    <property type="entry name" value="MurD-like peptide ligases, peptide-binding domain"/>
    <property type="match status" value="1"/>
</dbReference>
<dbReference type="GO" id="GO:0051301">
    <property type="term" value="P:cell division"/>
    <property type="evidence" value="ECO:0007669"/>
    <property type="project" value="UniProtKB-KW"/>
</dbReference>
<evidence type="ECO:0000256" key="7">
    <source>
        <dbReference type="HAMAP-Rule" id="MF_00639"/>
    </source>
</evidence>
<feature type="binding site" evidence="7">
    <location>
        <begin position="123"/>
        <end position="129"/>
    </location>
    <ligand>
        <name>ATP</name>
        <dbReference type="ChEBI" id="CHEBI:30616"/>
    </ligand>
</feature>
<evidence type="ECO:0000259" key="9">
    <source>
        <dbReference type="Pfam" id="PF02875"/>
    </source>
</evidence>
<dbReference type="UniPathway" id="UPA00219"/>
<evidence type="ECO:0000256" key="4">
    <source>
        <dbReference type="ARBA" id="ARBA00022598"/>
    </source>
</evidence>